<evidence type="ECO:0000256" key="1">
    <source>
        <dbReference type="ARBA" id="ARBA00022741"/>
    </source>
</evidence>
<accession>A0A9Q0RX22</accession>
<dbReference type="GO" id="GO:0003924">
    <property type="term" value="F:GTPase activity"/>
    <property type="evidence" value="ECO:0007669"/>
    <property type="project" value="InterPro"/>
</dbReference>
<dbReference type="GO" id="GO:0005525">
    <property type="term" value="F:GTP binding"/>
    <property type="evidence" value="ECO:0007669"/>
    <property type="project" value="UniProtKB-KW"/>
</dbReference>
<proteinExistence type="predicted"/>
<protein>
    <submittedName>
        <fullName evidence="5">Elongation factor-like GTPase 1</fullName>
    </submittedName>
</protein>
<dbReference type="InterPro" id="IPR014721">
    <property type="entry name" value="Ribsml_uS5_D2-typ_fold_subgr"/>
</dbReference>
<dbReference type="GO" id="GO:1990904">
    <property type="term" value="C:ribonucleoprotein complex"/>
    <property type="evidence" value="ECO:0007669"/>
    <property type="project" value="TreeGrafter"/>
</dbReference>
<dbReference type="Pfam" id="PF00009">
    <property type="entry name" value="GTP_EFTU"/>
    <property type="match status" value="1"/>
</dbReference>
<keyword evidence="5" id="KW-0251">Elongation factor</keyword>
<dbReference type="Gene3D" id="3.30.70.870">
    <property type="entry name" value="Elongation Factor G (Translational Gtpase), domain 3"/>
    <property type="match status" value="1"/>
</dbReference>
<feature type="domain" description="Tr-type G" evidence="4">
    <location>
        <begin position="17"/>
        <end position="253"/>
    </location>
</feature>
<dbReference type="EMBL" id="WJQU01000004">
    <property type="protein sequence ID" value="KAJ6635621.1"/>
    <property type="molecule type" value="Genomic_DNA"/>
</dbReference>
<dbReference type="SUPFAM" id="SSF54211">
    <property type="entry name" value="Ribosomal protein S5 domain 2-like"/>
    <property type="match status" value="1"/>
</dbReference>
<evidence type="ECO:0000256" key="2">
    <source>
        <dbReference type="ARBA" id="ARBA00023134"/>
    </source>
</evidence>
<evidence type="ECO:0000313" key="5">
    <source>
        <dbReference type="EMBL" id="KAJ6635621.1"/>
    </source>
</evidence>
<keyword evidence="5" id="KW-0648">Protein biosynthesis</keyword>
<dbReference type="InterPro" id="IPR020568">
    <property type="entry name" value="Ribosomal_Su5_D2-typ_SF"/>
</dbReference>
<dbReference type="SUPFAM" id="SSF52540">
    <property type="entry name" value="P-loop containing nucleoside triphosphate hydrolases"/>
    <property type="match status" value="1"/>
</dbReference>
<keyword evidence="3" id="KW-0175">Coiled coil</keyword>
<dbReference type="InterPro" id="IPR035647">
    <property type="entry name" value="EFG_III/V"/>
</dbReference>
<dbReference type="FunFam" id="3.40.50.300:FF:000746">
    <property type="entry name" value="Ribosome assembly protein 1"/>
    <property type="match status" value="1"/>
</dbReference>
<dbReference type="Gene3D" id="3.40.50.300">
    <property type="entry name" value="P-loop containing nucleotide triphosphate hydrolases"/>
    <property type="match status" value="1"/>
</dbReference>
<dbReference type="GO" id="GO:0042256">
    <property type="term" value="P:cytosolic ribosome assembly"/>
    <property type="evidence" value="ECO:0007669"/>
    <property type="project" value="TreeGrafter"/>
</dbReference>
<dbReference type="InterPro" id="IPR027417">
    <property type="entry name" value="P-loop_NTPase"/>
</dbReference>
<keyword evidence="1" id="KW-0547">Nucleotide-binding</keyword>
<comment type="caution">
    <text evidence="5">The sequence shown here is derived from an EMBL/GenBank/DDBJ whole genome shotgun (WGS) entry which is preliminary data.</text>
</comment>
<feature type="coiled-coil region" evidence="3">
    <location>
        <begin position="438"/>
        <end position="465"/>
    </location>
</feature>
<dbReference type="PROSITE" id="PS51722">
    <property type="entry name" value="G_TR_2"/>
    <property type="match status" value="1"/>
</dbReference>
<dbReference type="Gene3D" id="3.30.230.10">
    <property type="match status" value="1"/>
</dbReference>
<dbReference type="CDD" id="cd16268">
    <property type="entry name" value="EF2_II"/>
    <property type="match status" value="1"/>
</dbReference>
<dbReference type="SUPFAM" id="SSF50447">
    <property type="entry name" value="Translation proteins"/>
    <property type="match status" value="1"/>
</dbReference>
<dbReference type="GO" id="GO:0003746">
    <property type="term" value="F:translation elongation factor activity"/>
    <property type="evidence" value="ECO:0007669"/>
    <property type="project" value="UniProtKB-KW"/>
</dbReference>
<evidence type="ECO:0000256" key="3">
    <source>
        <dbReference type="SAM" id="Coils"/>
    </source>
</evidence>
<dbReference type="CDD" id="cd16261">
    <property type="entry name" value="EF2_snRNP_III"/>
    <property type="match status" value="1"/>
</dbReference>
<dbReference type="PANTHER" id="PTHR42908:SF3">
    <property type="entry name" value="ELONGATION FACTOR-LIKE GTPASE 1"/>
    <property type="match status" value="1"/>
</dbReference>
<dbReference type="Gene3D" id="3.90.1430.10">
    <property type="entry name" value="Yeast translation eEF2 (G' domain)"/>
    <property type="match status" value="1"/>
</dbReference>
<dbReference type="InterPro" id="IPR005225">
    <property type="entry name" value="Small_GTP-bd"/>
</dbReference>
<dbReference type="Proteomes" id="UP001151699">
    <property type="component" value="Chromosome C"/>
</dbReference>
<evidence type="ECO:0000259" key="4">
    <source>
        <dbReference type="PROSITE" id="PS51722"/>
    </source>
</evidence>
<dbReference type="Pfam" id="PF25118">
    <property type="entry name" value="EFL1"/>
    <property type="match status" value="1"/>
</dbReference>
<name>A0A9Q0RX22_9DIPT</name>
<dbReference type="GO" id="GO:0005829">
    <property type="term" value="C:cytosol"/>
    <property type="evidence" value="ECO:0007669"/>
    <property type="project" value="TreeGrafter"/>
</dbReference>
<dbReference type="InterPro" id="IPR056752">
    <property type="entry name" value="EFL1"/>
</dbReference>
<keyword evidence="2" id="KW-0342">GTP-binding</keyword>
<gene>
    <name evidence="5" type="primary">EFL1</name>
    <name evidence="5" type="ORF">Bhyg_14207</name>
</gene>
<dbReference type="FunFam" id="3.30.70.870:FF:000002">
    <property type="entry name" value="Translation elongation factor 2"/>
    <property type="match status" value="1"/>
</dbReference>
<dbReference type="PRINTS" id="PR00315">
    <property type="entry name" value="ELONGATNFCT"/>
</dbReference>
<dbReference type="AlphaFoldDB" id="A0A9Q0RX22"/>
<dbReference type="CDD" id="cd01885">
    <property type="entry name" value="EF2"/>
    <property type="match status" value="1"/>
</dbReference>
<sequence>MPQIDKVKLVSLQQDLQRIRNICILAHVDHGKTTLADSLVASNGIISQKMVGKLRYMDSRSDEQERGITMKSSSISLHHVDRIENKEFLINLIDSPGHVDFSSEVSTAVRLCDGAIVLVDALEGVCSQTRICLKHAYLENLKPILVLNKIDRLITEKQLSALDAYVHLSQVLEQVNAVMGNLFAADVMSKETPVDTHDCGLEEADDSTLYFAPANGNVIFCSALDNWAFTTTDFAQLYAPKLNLPLNELANSLWGDFYFNAKEKKIVAGAQEKAKKPMFVQFILENIWNLYDVLLVRKDKEKIPIITEKLDIKLSTRDLRHTDHRVQLQAIFSQWLPIAKTVLEIVIKQIPSPGSMSEEKAERLMCSLNQNFSSLPEETQALKSEFQKSDKDSDIVIAFISKMIPVSKDLLPDNRPKSLTSEEIARRRTLARQRHQELATMKNVTETVNQAAKELEKKLNVTETEELETNDSEDDVFIGFARVYSGTLKKGAKLFALMPKHDPRTLNISNPMSSQYISEVTIENLFLLMGRDLEDLDEVPAGNIVGIGGLQNSVLKTATISTNVFCPSFSEMQQMATPILRVAVETQNPIDMPKLLKGFKLLNQADACVQIIVQENGEHVLLTLGEVHLERCIADLEQRYAKVKLNVSPPIVPFRETIVPDAKVDMVNEIIVNNGKSLCVTLPFANVEFCFLDENNDKSVNIYSANKQSKLKLLALPLDDEIVHILDENTDLLKALSQASTIPLSDRTKAALNDLQTNLAKSFRNSTIQQLNASDAINRIWSIGPKKCGNNILLNATDFIHKSFWLSTDETKPDVYHRNEYETSFINGFQLSSSAGPLCEEPMHGVCFIVEEWTLSDDVDASGIMSGQIISTVKEACRKAFQNQSQRLVTPMYACNIVCDADVLVEFYK</sequence>
<evidence type="ECO:0000313" key="6">
    <source>
        <dbReference type="Proteomes" id="UP001151699"/>
    </source>
</evidence>
<reference evidence="5" key="1">
    <citation type="submission" date="2022-07" db="EMBL/GenBank/DDBJ databases">
        <authorList>
            <person name="Trinca V."/>
            <person name="Uliana J.V.C."/>
            <person name="Torres T.T."/>
            <person name="Ward R.J."/>
            <person name="Monesi N."/>
        </authorList>
    </citation>
    <scope>NUCLEOTIDE SEQUENCE</scope>
    <source>
        <strain evidence="5">HSMRA1968</strain>
        <tissue evidence="5">Whole embryos</tissue>
    </source>
</reference>
<dbReference type="InterPro" id="IPR009000">
    <property type="entry name" value="Transl_B-barrel_sf"/>
</dbReference>
<organism evidence="5 6">
    <name type="scientific">Pseudolycoriella hygida</name>
    <dbReference type="NCBI Taxonomy" id="35572"/>
    <lineage>
        <taxon>Eukaryota</taxon>
        <taxon>Metazoa</taxon>
        <taxon>Ecdysozoa</taxon>
        <taxon>Arthropoda</taxon>
        <taxon>Hexapoda</taxon>
        <taxon>Insecta</taxon>
        <taxon>Pterygota</taxon>
        <taxon>Neoptera</taxon>
        <taxon>Endopterygota</taxon>
        <taxon>Diptera</taxon>
        <taxon>Nematocera</taxon>
        <taxon>Sciaroidea</taxon>
        <taxon>Sciaridae</taxon>
        <taxon>Pseudolycoriella</taxon>
    </lineage>
</organism>
<dbReference type="OrthoDB" id="364892at2759"/>
<dbReference type="SUPFAM" id="SSF54980">
    <property type="entry name" value="EF-G C-terminal domain-like"/>
    <property type="match status" value="1"/>
</dbReference>
<keyword evidence="6" id="KW-1185">Reference proteome</keyword>
<dbReference type="Gene3D" id="2.40.30.10">
    <property type="entry name" value="Translation factors"/>
    <property type="match status" value="1"/>
</dbReference>
<dbReference type="GO" id="GO:0043022">
    <property type="term" value="F:ribosome binding"/>
    <property type="evidence" value="ECO:0007669"/>
    <property type="project" value="TreeGrafter"/>
</dbReference>
<dbReference type="PANTHER" id="PTHR42908">
    <property type="entry name" value="TRANSLATION ELONGATION FACTOR-RELATED"/>
    <property type="match status" value="1"/>
</dbReference>
<dbReference type="FunFam" id="3.90.1430.10:FF:000002">
    <property type="entry name" value="Elongation factor like GTPase 1"/>
    <property type="match status" value="1"/>
</dbReference>
<dbReference type="NCBIfam" id="TIGR00231">
    <property type="entry name" value="small_GTP"/>
    <property type="match status" value="1"/>
</dbReference>
<dbReference type="CDD" id="cd01681">
    <property type="entry name" value="aeEF2_snRNP_like_IV"/>
    <property type="match status" value="1"/>
</dbReference>
<dbReference type="InterPro" id="IPR000795">
    <property type="entry name" value="T_Tr_GTP-bd_dom"/>
</dbReference>